<feature type="domain" description="Response regulatory" evidence="11">
    <location>
        <begin position="434"/>
        <end position="550"/>
    </location>
</feature>
<dbReference type="SUPFAM" id="SSF47384">
    <property type="entry name" value="Homodimeric domain of signal transducing histidine kinase"/>
    <property type="match status" value="1"/>
</dbReference>
<organism evidence="13 14">
    <name type="scientific">Fimbriiglobus ruber</name>
    <dbReference type="NCBI Taxonomy" id="1908690"/>
    <lineage>
        <taxon>Bacteria</taxon>
        <taxon>Pseudomonadati</taxon>
        <taxon>Planctomycetota</taxon>
        <taxon>Planctomycetia</taxon>
        <taxon>Gemmatales</taxon>
        <taxon>Gemmataceae</taxon>
        <taxon>Fimbriiglobus</taxon>
    </lineage>
</organism>
<evidence type="ECO:0000259" key="11">
    <source>
        <dbReference type="PROSITE" id="PS50110"/>
    </source>
</evidence>
<name>A0A225DGY5_9BACT</name>
<keyword evidence="14" id="KW-1185">Reference proteome</keyword>
<dbReference type="Gene3D" id="1.10.287.130">
    <property type="match status" value="1"/>
</dbReference>
<dbReference type="InterPro" id="IPR011006">
    <property type="entry name" value="CheY-like_superfamily"/>
</dbReference>
<dbReference type="Proteomes" id="UP000214646">
    <property type="component" value="Unassembled WGS sequence"/>
</dbReference>
<dbReference type="CDD" id="cd00156">
    <property type="entry name" value="REC"/>
    <property type="match status" value="1"/>
</dbReference>
<dbReference type="GO" id="GO:0006355">
    <property type="term" value="P:regulation of DNA-templated transcription"/>
    <property type="evidence" value="ECO:0007669"/>
    <property type="project" value="InterPro"/>
</dbReference>
<dbReference type="OrthoDB" id="9764522at2"/>
<evidence type="ECO:0000256" key="3">
    <source>
        <dbReference type="ARBA" id="ARBA00022553"/>
    </source>
</evidence>
<dbReference type="EMBL" id="NIDE01000017">
    <property type="protein sequence ID" value="OWK35655.1"/>
    <property type="molecule type" value="Genomic_DNA"/>
</dbReference>
<dbReference type="GO" id="GO:0005524">
    <property type="term" value="F:ATP binding"/>
    <property type="evidence" value="ECO:0007669"/>
    <property type="project" value="UniProtKB-KW"/>
</dbReference>
<dbReference type="Pfam" id="PF00512">
    <property type="entry name" value="HisKA"/>
    <property type="match status" value="1"/>
</dbReference>
<dbReference type="CDD" id="cd00082">
    <property type="entry name" value="HisKA"/>
    <property type="match status" value="1"/>
</dbReference>
<keyword evidence="6 13" id="KW-0418">Kinase</keyword>
<dbReference type="PRINTS" id="PR00344">
    <property type="entry name" value="BCTRLSENSOR"/>
</dbReference>
<dbReference type="SMART" id="SM00448">
    <property type="entry name" value="REC"/>
    <property type="match status" value="1"/>
</dbReference>
<dbReference type="InterPro" id="IPR003661">
    <property type="entry name" value="HisK_dim/P_dom"/>
</dbReference>
<evidence type="ECO:0000259" key="10">
    <source>
        <dbReference type="PROSITE" id="PS50109"/>
    </source>
</evidence>
<dbReference type="SMART" id="SM00387">
    <property type="entry name" value="HATPase_c"/>
    <property type="match status" value="1"/>
</dbReference>
<feature type="domain" description="PAS" evidence="12">
    <location>
        <begin position="72"/>
        <end position="127"/>
    </location>
</feature>
<reference evidence="14" key="1">
    <citation type="submission" date="2017-06" db="EMBL/GenBank/DDBJ databases">
        <title>Genome analysis of Fimbriiglobus ruber SP5, the first member of the order Planctomycetales with confirmed chitinolytic capability.</title>
        <authorList>
            <person name="Ravin N.V."/>
            <person name="Rakitin A.L."/>
            <person name="Ivanova A.A."/>
            <person name="Beletsky A.V."/>
            <person name="Kulichevskaya I.S."/>
            <person name="Mardanov A.V."/>
            <person name="Dedysh S.N."/>
        </authorList>
    </citation>
    <scope>NUCLEOTIDE SEQUENCE [LARGE SCALE GENOMIC DNA]</scope>
    <source>
        <strain evidence="14">SP5</strain>
    </source>
</reference>
<dbReference type="Gene3D" id="3.30.565.10">
    <property type="entry name" value="Histidine kinase-like ATPase, C-terminal domain"/>
    <property type="match status" value="1"/>
</dbReference>
<dbReference type="InterPro" id="IPR035965">
    <property type="entry name" value="PAS-like_dom_sf"/>
</dbReference>
<evidence type="ECO:0000256" key="5">
    <source>
        <dbReference type="ARBA" id="ARBA00022741"/>
    </source>
</evidence>
<dbReference type="EC" id="2.7.13.3" evidence="2"/>
<dbReference type="InterPro" id="IPR036097">
    <property type="entry name" value="HisK_dim/P_sf"/>
</dbReference>
<dbReference type="InterPro" id="IPR013767">
    <property type="entry name" value="PAS_fold"/>
</dbReference>
<dbReference type="SMART" id="SM00091">
    <property type="entry name" value="PAS"/>
    <property type="match status" value="1"/>
</dbReference>
<keyword evidence="5" id="KW-0547">Nucleotide-binding</keyword>
<dbReference type="InterPro" id="IPR001789">
    <property type="entry name" value="Sig_transdc_resp-reg_receiver"/>
</dbReference>
<evidence type="ECO:0000256" key="4">
    <source>
        <dbReference type="ARBA" id="ARBA00022679"/>
    </source>
</evidence>
<dbReference type="PROSITE" id="PS50110">
    <property type="entry name" value="RESPONSE_REGULATORY"/>
    <property type="match status" value="1"/>
</dbReference>
<dbReference type="PANTHER" id="PTHR43065:SF42">
    <property type="entry name" value="TWO-COMPONENT SENSOR PPRA"/>
    <property type="match status" value="1"/>
</dbReference>
<keyword evidence="7" id="KW-0067">ATP-binding</keyword>
<accession>A0A225DGY5</accession>
<dbReference type="PROSITE" id="PS50109">
    <property type="entry name" value="HIS_KIN"/>
    <property type="match status" value="1"/>
</dbReference>
<sequence length="559" mass="59213">MCAIFMCPVFLAHPPVVPAEFPAWWAVGSAAPAAAALAFLAVASAAWVVTLRARVRRQTEQIRRQLEHEAELEARFRDLFDNARDGIWITDPDGLITALNRVGEKLLGLPAKEAVGRPIAEFIPPEDIGKARASRIATIGLPFELTILPRGGSPTPVEVTSRVQPDGGVQTIARSVADRKAIQERVQRAQKLEAVGRLAGGIAHDFNNLLTVINGSAELLLADGGASAPLARDILAAGNRAAELTRHLLAFSRPRFVAPIALDTNAVVAASLVLLRRVTGAHVELVYKPDPNTPRVRGETGIIDQILMNLVLNARDAMPDGGRVTVRTSAAPNGFARIAVSDTGCGMDANTQAKIFEPFFTTKPVGQGVGLGLATVFGLVQSLGGAIRFGSWVGEGTTFEVDLPPPGPGDGPPVKSASAVIAAPPPRRQLAGKTVLLVDDDPPVRMLVRNVLEGDGATVYSAEDGQAALDFCVAHAGPLDLVLTDVIMPRLTGRALADRLRETRPGLQVVFMSAYSGSEFPGADERDDEWVLLPKPFTTEALLAVVNDALQKNSVGKLG</sequence>
<dbReference type="InterPro" id="IPR000014">
    <property type="entry name" value="PAS"/>
</dbReference>
<evidence type="ECO:0000256" key="6">
    <source>
        <dbReference type="ARBA" id="ARBA00022777"/>
    </source>
</evidence>
<dbReference type="InterPro" id="IPR004358">
    <property type="entry name" value="Sig_transdc_His_kin-like_C"/>
</dbReference>
<dbReference type="Pfam" id="PF00989">
    <property type="entry name" value="PAS"/>
    <property type="match status" value="1"/>
</dbReference>
<dbReference type="Pfam" id="PF02518">
    <property type="entry name" value="HATPase_c"/>
    <property type="match status" value="1"/>
</dbReference>
<keyword evidence="3 9" id="KW-0597">Phosphoprotein</keyword>
<gene>
    <name evidence="13" type="ORF">FRUB_08218</name>
</gene>
<evidence type="ECO:0000256" key="8">
    <source>
        <dbReference type="ARBA" id="ARBA00023012"/>
    </source>
</evidence>
<dbReference type="InterPro" id="IPR036890">
    <property type="entry name" value="HATPase_C_sf"/>
</dbReference>
<comment type="catalytic activity">
    <reaction evidence="1">
        <text>ATP + protein L-histidine = ADP + protein N-phospho-L-histidine.</text>
        <dbReference type="EC" id="2.7.13.3"/>
    </reaction>
</comment>
<feature type="domain" description="Histidine kinase" evidence="10">
    <location>
        <begin position="201"/>
        <end position="407"/>
    </location>
</feature>
<dbReference type="InterPro" id="IPR003594">
    <property type="entry name" value="HATPase_dom"/>
</dbReference>
<dbReference type="SMART" id="SM00388">
    <property type="entry name" value="HisKA"/>
    <property type="match status" value="1"/>
</dbReference>
<dbReference type="InterPro" id="IPR005467">
    <property type="entry name" value="His_kinase_dom"/>
</dbReference>
<dbReference type="NCBIfam" id="TIGR00229">
    <property type="entry name" value="sensory_box"/>
    <property type="match status" value="1"/>
</dbReference>
<dbReference type="PROSITE" id="PS50112">
    <property type="entry name" value="PAS"/>
    <property type="match status" value="1"/>
</dbReference>
<evidence type="ECO:0000256" key="2">
    <source>
        <dbReference type="ARBA" id="ARBA00012438"/>
    </source>
</evidence>
<comment type="caution">
    <text evidence="13">The sequence shown here is derived from an EMBL/GenBank/DDBJ whole genome shotgun (WGS) entry which is preliminary data.</text>
</comment>
<evidence type="ECO:0000256" key="1">
    <source>
        <dbReference type="ARBA" id="ARBA00000085"/>
    </source>
</evidence>
<evidence type="ECO:0000313" key="14">
    <source>
        <dbReference type="Proteomes" id="UP000214646"/>
    </source>
</evidence>
<evidence type="ECO:0000313" key="13">
    <source>
        <dbReference type="EMBL" id="OWK35655.1"/>
    </source>
</evidence>
<dbReference type="Gene3D" id="3.40.50.2300">
    <property type="match status" value="1"/>
</dbReference>
<dbReference type="SUPFAM" id="SSF55874">
    <property type="entry name" value="ATPase domain of HSP90 chaperone/DNA topoisomerase II/histidine kinase"/>
    <property type="match status" value="1"/>
</dbReference>
<keyword evidence="8" id="KW-0902">Two-component regulatory system</keyword>
<evidence type="ECO:0000259" key="12">
    <source>
        <dbReference type="PROSITE" id="PS50112"/>
    </source>
</evidence>
<feature type="modified residue" description="4-aspartylphosphate" evidence="9">
    <location>
        <position position="485"/>
    </location>
</feature>
<keyword evidence="4" id="KW-0808">Transferase</keyword>
<dbReference type="RefSeq" id="WP_143393774.1">
    <property type="nucleotide sequence ID" value="NZ_NIDE01000017.1"/>
</dbReference>
<evidence type="ECO:0000256" key="7">
    <source>
        <dbReference type="ARBA" id="ARBA00022840"/>
    </source>
</evidence>
<dbReference type="Gene3D" id="3.30.450.20">
    <property type="entry name" value="PAS domain"/>
    <property type="match status" value="1"/>
</dbReference>
<evidence type="ECO:0000256" key="9">
    <source>
        <dbReference type="PROSITE-ProRule" id="PRU00169"/>
    </source>
</evidence>
<dbReference type="SUPFAM" id="SSF55785">
    <property type="entry name" value="PYP-like sensor domain (PAS domain)"/>
    <property type="match status" value="1"/>
</dbReference>
<dbReference type="PANTHER" id="PTHR43065">
    <property type="entry name" value="SENSOR HISTIDINE KINASE"/>
    <property type="match status" value="1"/>
</dbReference>
<dbReference type="SUPFAM" id="SSF52172">
    <property type="entry name" value="CheY-like"/>
    <property type="match status" value="1"/>
</dbReference>
<dbReference type="Pfam" id="PF00072">
    <property type="entry name" value="Response_reg"/>
    <property type="match status" value="1"/>
</dbReference>
<protein>
    <recommendedName>
        <fullName evidence="2">histidine kinase</fullName>
        <ecNumber evidence="2">2.7.13.3</ecNumber>
    </recommendedName>
</protein>
<dbReference type="CDD" id="cd00130">
    <property type="entry name" value="PAS"/>
    <property type="match status" value="1"/>
</dbReference>
<proteinExistence type="predicted"/>
<dbReference type="AlphaFoldDB" id="A0A225DGY5"/>
<dbReference type="GO" id="GO:0000155">
    <property type="term" value="F:phosphorelay sensor kinase activity"/>
    <property type="evidence" value="ECO:0007669"/>
    <property type="project" value="InterPro"/>
</dbReference>